<feature type="region of interest" description="Disordered" evidence="2">
    <location>
        <begin position="481"/>
        <end position="503"/>
    </location>
</feature>
<evidence type="ECO:0000259" key="4">
    <source>
        <dbReference type="PROSITE" id="PS50106"/>
    </source>
</evidence>
<feature type="compositionally biased region" description="Polar residues" evidence="2">
    <location>
        <begin position="492"/>
        <end position="503"/>
    </location>
</feature>
<feature type="region of interest" description="Disordered" evidence="2">
    <location>
        <begin position="285"/>
        <end position="389"/>
    </location>
</feature>
<feature type="compositionally biased region" description="Basic residues" evidence="2">
    <location>
        <begin position="986"/>
        <end position="996"/>
    </location>
</feature>
<feature type="transmembrane region" description="Helical" evidence="3">
    <location>
        <begin position="542"/>
        <end position="566"/>
    </location>
</feature>
<feature type="compositionally biased region" description="Basic and acidic residues" evidence="2">
    <location>
        <begin position="347"/>
        <end position="362"/>
    </location>
</feature>
<evidence type="ECO:0000256" key="1">
    <source>
        <dbReference type="SAM" id="Coils"/>
    </source>
</evidence>
<accession>A0AB34K8X6</accession>
<dbReference type="PROSITE" id="PS50106">
    <property type="entry name" value="PDZ"/>
    <property type="match status" value="1"/>
</dbReference>
<dbReference type="SUPFAM" id="SSF50156">
    <property type="entry name" value="PDZ domain-like"/>
    <property type="match status" value="1"/>
</dbReference>
<comment type="caution">
    <text evidence="5">The sequence shown here is derived from an EMBL/GenBank/DDBJ whole genome shotgun (WGS) entry which is preliminary data.</text>
</comment>
<keyword evidence="6" id="KW-1185">Reference proteome</keyword>
<sequence length="1032" mass="113764">MLALAAQAAGWVLFSPSDAAAEGRGYSLDNTIWLNPSSFNLSEVALLWSQESTELSDGLAGGITWGLSPTFCTELLPQFPEKNMDVLVSFLECNDIRNAVRAAFRTWSLNNPRLNFFDVTDECAEVGAIVNGRCNASEIYITTDEKLSSNVAAVTRPVLSNLNLSPTLTSGVKLSAGLGLRSVTIAVSTNICWYLDATFCYNFNRLRRDSENSVEIWLLRGLVGTGFLLAVSCLLFVILRFFLAYCGFDGYVPESPLVELRKRALIARRSSCSALRNGRQVVSRSFSSSRRRRRLGDSCAEGPSPCSREPTREKSRGLSRKGDLSGATTPATPARTPSAPPSPPAPVEERGSRSRQVSDARKLVPPLLLGSPGSASAGKSSTRQPHLLEEPEQRFTFGDEVWKFVEVRLEVQRGGLGIFLSDDLDILDVVPGSSLDIAGAQVGDCITHLEDTEVFTLGQLHEGIRVLYRLGERSLNLRLMRKERGDPEGGATRNTGDGGRSSTNSHLLMGEDLMDDSPVEAEKSDSNAACWRSQRCTRGLVYIVRVPMAMLLTAMFFTFFLPIFYFNVFIPCWECYDFKATMAHEIGHAIGFNHPDSFPRMNLAATRPMDAFTCTSPLEHVELKSLDEGEASIMYSLTVFRDTSCLSESDLEGLNFLYPTCSGARRTPACKNERVVAGYLRLVIAVAFPYLVTTLLLMIAQAFIKRYHQRRLTELESAMATLQYRTSMLYTTLKDAHANLMSIEQLREHENEQAKRQARQLRSSLLVVNKEAEREVKKLRQSLKLANKEAQREVRQLRASLVAASMELGNNAKECALEPDKESEGGRHDGRAGLSRASSQSRLPNSHRSSAASPEPRGCRGGLFASMGFSSLRSHRTAPREISGTPAKRCSRELELARGVSRKEPQQTNGPSESDQSTRDMKLVKSGPSRKDFRTHMRSNSNLSKEPPPSTRNKRSGSPRPLSPSDPPLPEGPPPDDGSIHDHQRSRSRGKSRARHQSRDRIPTSSTPDNGANNEQSGCMDSGQADEHVLGT</sequence>
<keyword evidence="3" id="KW-0812">Transmembrane</keyword>
<feature type="coiled-coil region" evidence="1">
    <location>
        <begin position="733"/>
        <end position="807"/>
    </location>
</feature>
<dbReference type="GO" id="GO:0008237">
    <property type="term" value="F:metallopeptidase activity"/>
    <property type="evidence" value="ECO:0007669"/>
    <property type="project" value="InterPro"/>
</dbReference>
<feature type="compositionally biased region" description="Low complexity" evidence="2">
    <location>
        <begin position="365"/>
        <end position="378"/>
    </location>
</feature>
<feature type="compositionally biased region" description="Polar residues" evidence="2">
    <location>
        <begin position="836"/>
        <end position="852"/>
    </location>
</feature>
<keyword evidence="3" id="KW-1133">Transmembrane helix</keyword>
<evidence type="ECO:0000313" key="5">
    <source>
        <dbReference type="EMBL" id="KAL1529822.1"/>
    </source>
</evidence>
<dbReference type="Proteomes" id="UP001515480">
    <property type="component" value="Unassembled WGS sequence"/>
</dbReference>
<feature type="compositionally biased region" description="Basic and acidic residues" evidence="2">
    <location>
        <begin position="309"/>
        <end position="323"/>
    </location>
</feature>
<dbReference type="InterPro" id="IPR024079">
    <property type="entry name" value="MetalloPept_cat_dom_sf"/>
</dbReference>
<evidence type="ECO:0000256" key="2">
    <source>
        <dbReference type="SAM" id="MobiDB-lite"/>
    </source>
</evidence>
<dbReference type="AlphaFoldDB" id="A0AB34K8X6"/>
<organism evidence="5 6">
    <name type="scientific">Prymnesium parvum</name>
    <name type="common">Toxic golden alga</name>
    <dbReference type="NCBI Taxonomy" id="97485"/>
    <lineage>
        <taxon>Eukaryota</taxon>
        <taxon>Haptista</taxon>
        <taxon>Haptophyta</taxon>
        <taxon>Prymnesiophyceae</taxon>
        <taxon>Prymnesiales</taxon>
        <taxon>Prymnesiaceae</taxon>
        <taxon>Prymnesium</taxon>
    </lineage>
</organism>
<evidence type="ECO:0000256" key="3">
    <source>
        <dbReference type="SAM" id="Phobius"/>
    </source>
</evidence>
<feature type="region of interest" description="Disordered" evidence="2">
    <location>
        <begin position="813"/>
        <end position="1032"/>
    </location>
</feature>
<keyword evidence="1" id="KW-0175">Coiled coil</keyword>
<keyword evidence="3" id="KW-0472">Membrane</keyword>
<feature type="compositionally biased region" description="Basic and acidic residues" evidence="2">
    <location>
        <begin position="916"/>
        <end position="935"/>
    </location>
</feature>
<name>A0AB34K8X6_PRYPA</name>
<feature type="transmembrane region" description="Helical" evidence="3">
    <location>
        <begin position="679"/>
        <end position="704"/>
    </location>
</feature>
<feature type="compositionally biased region" description="Basic and acidic residues" evidence="2">
    <location>
        <begin position="815"/>
        <end position="831"/>
    </location>
</feature>
<feature type="compositionally biased region" description="Low complexity" evidence="2">
    <location>
        <begin position="327"/>
        <end position="337"/>
    </location>
</feature>
<gene>
    <name evidence="5" type="ORF">AB1Y20_000754</name>
</gene>
<feature type="compositionally biased region" description="Polar residues" evidence="2">
    <location>
        <begin position="906"/>
        <end position="915"/>
    </location>
</feature>
<dbReference type="SUPFAM" id="SSF55486">
    <property type="entry name" value="Metalloproteases ('zincins'), catalytic domain"/>
    <property type="match status" value="2"/>
</dbReference>
<feature type="compositionally biased region" description="Polar residues" evidence="2">
    <location>
        <begin position="1003"/>
        <end position="1019"/>
    </location>
</feature>
<dbReference type="Gene3D" id="3.40.390.10">
    <property type="entry name" value="Collagenase (Catalytic Domain)"/>
    <property type="match status" value="1"/>
</dbReference>
<evidence type="ECO:0000313" key="6">
    <source>
        <dbReference type="Proteomes" id="UP001515480"/>
    </source>
</evidence>
<feature type="compositionally biased region" description="Pro residues" evidence="2">
    <location>
        <begin position="961"/>
        <end position="976"/>
    </location>
</feature>
<dbReference type="EMBL" id="JBGBPQ010000001">
    <property type="protein sequence ID" value="KAL1529822.1"/>
    <property type="molecule type" value="Genomic_DNA"/>
</dbReference>
<proteinExistence type="predicted"/>
<dbReference type="InterPro" id="IPR001478">
    <property type="entry name" value="PDZ"/>
</dbReference>
<reference evidence="5 6" key="1">
    <citation type="journal article" date="2024" name="Science">
        <title>Giant polyketide synthase enzymes in the biosynthesis of giant marine polyether toxins.</title>
        <authorList>
            <person name="Fallon T.R."/>
            <person name="Shende V.V."/>
            <person name="Wierzbicki I.H."/>
            <person name="Pendleton A.L."/>
            <person name="Watervoot N.F."/>
            <person name="Auber R.P."/>
            <person name="Gonzalez D.J."/>
            <person name="Wisecaver J.H."/>
            <person name="Moore B.S."/>
        </authorList>
    </citation>
    <scope>NUCLEOTIDE SEQUENCE [LARGE SCALE GENOMIC DNA]</scope>
    <source>
        <strain evidence="5 6">12B1</strain>
    </source>
</reference>
<feature type="transmembrane region" description="Helical" evidence="3">
    <location>
        <begin position="217"/>
        <end position="243"/>
    </location>
</feature>
<protein>
    <recommendedName>
        <fullName evidence="4">PDZ domain-containing protein</fullName>
    </recommendedName>
</protein>
<feature type="domain" description="PDZ" evidence="4">
    <location>
        <begin position="406"/>
        <end position="483"/>
    </location>
</feature>
<dbReference type="InterPro" id="IPR036034">
    <property type="entry name" value="PDZ_sf"/>
</dbReference>
<feature type="compositionally biased region" description="Basic and acidic residues" evidence="2">
    <location>
        <begin position="890"/>
        <end position="905"/>
    </location>
</feature>